<dbReference type="GO" id="GO:0016491">
    <property type="term" value="F:oxidoreductase activity"/>
    <property type="evidence" value="ECO:0007669"/>
    <property type="project" value="UniProtKB-KW"/>
</dbReference>
<dbReference type="InParanoid" id="A0A507BMU5"/>
<sequence>MTFHPDSLPDLTGKVYIVTGGTSGIGFYTVARLAQHGAHVYLCARSEAKGRKAVEEIQALYPTARVSTLVMDHEVLASVAAAADLFLSKESRLHGLVNNAGVMAVPRRLTADGYEVQWQTNYVAHWLFTERLLPLMLATSRALPAGAVRVANLTSGGNMMAPRPGVDLADTSLREGSAIARYGQSKLANILHAQALHRRVGPRPGRDRATEGEVWTSSIHPGVVKTGLDAKATEAPFFIGIITFVLNVFGAHWPADRGAWTSVFCVASPDMRAEQSGTFFERIARAGTAISSKAKDEKLEARLEEWTREEMEKKGWV</sequence>
<organism evidence="4 5">
    <name type="scientific">Thyridium curvatum</name>
    <dbReference type="NCBI Taxonomy" id="1093900"/>
    <lineage>
        <taxon>Eukaryota</taxon>
        <taxon>Fungi</taxon>
        <taxon>Dikarya</taxon>
        <taxon>Ascomycota</taxon>
        <taxon>Pezizomycotina</taxon>
        <taxon>Sordariomycetes</taxon>
        <taxon>Sordariomycetidae</taxon>
        <taxon>Thyridiales</taxon>
        <taxon>Thyridiaceae</taxon>
        <taxon>Thyridium</taxon>
    </lineage>
</organism>
<dbReference type="InterPro" id="IPR036291">
    <property type="entry name" value="NAD(P)-bd_dom_sf"/>
</dbReference>
<keyword evidence="2" id="KW-0521">NADP</keyword>
<keyword evidence="5" id="KW-1185">Reference proteome</keyword>
<proteinExistence type="inferred from homology"/>
<evidence type="ECO:0000256" key="3">
    <source>
        <dbReference type="ARBA" id="ARBA00023002"/>
    </source>
</evidence>
<dbReference type="EMBL" id="SKBQ01000108">
    <property type="protein sequence ID" value="TPX18829.1"/>
    <property type="molecule type" value="Genomic_DNA"/>
</dbReference>
<dbReference type="STRING" id="1093900.A0A507BMU5"/>
<dbReference type="FunCoup" id="A0A507BMU5">
    <property type="interactions" value="233"/>
</dbReference>
<evidence type="ECO:0000256" key="2">
    <source>
        <dbReference type="ARBA" id="ARBA00022857"/>
    </source>
</evidence>
<comment type="similarity">
    <text evidence="1">Belongs to the short-chain dehydrogenases/reductases (SDR) family.</text>
</comment>
<dbReference type="PRINTS" id="PR00081">
    <property type="entry name" value="GDHRDH"/>
</dbReference>
<comment type="caution">
    <text evidence="4">The sequence shown here is derived from an EMBL/GenBank/DDBJ whole genome shotgun (WGS) entry which is preliminary data.</text>
</comment>
<evidence type="ECO:0000313" key="4">
    <source>
        <dbReference type="EMBL" id="TPX18829.1"/>
    </source>
</evidence>
<dbReference type="AlphaFoldDB" id="A0A507BMU5"/>
<evidence type="ECO:0000256" key="1">
    <source>
        <dbReference type="ARBA" id="ARBA00006484"/>
    </source>
</evidence>
<dbReference type="InterPro" id="IPR002347">
    <property type="entry name" value="SDR_fam"/>
</dbReference>
<name>A0A507BMU5_9PEZI</name>
<dbReference type="PANTHER" id="PTHR24320:SF282">
    <property type="entry name" value="WW DOMAIN-CONTAINING OXIDOREDUCTASE"/>
    <property type="match status" value="1"/>
</dbReference>
<reference evidence="4 5" key="1">
    <citation type="submission" date="2019-06" db="EMBL/GenBank/DDBJ databases">
        <title>Draft genome sequence of the filamentous fungus Phialemoniopsis curvata isolated from diesel fuel.</title>
        <authorList>
            <person name="Varaljay V.A."/>
            <person name="Lyon W.J."/>
            <person name="Crouch A.L."/>
            <person name="Drake C.E."/>
            <person name="Hollomon J.M."/>
            <person name="Nadeau L.J."/>
            <person name="Nunn H.S."/>
            <person name="Stevenson B.S."/>
            <person name="Bojanowski C.L."/>
            <person name="Crookes-Goodson W.J."/>
        </authorList>
    </citation>
    <scope>NUCLEOTIDE SEQUENCE [LARGE SCALE GENOMIC DNA]</scope>
    <source>
        <strain evidence="4 5">D216</strain>
    </source>
</reference>
<evidence type="ECO:0000313" key="5">
    <source>
        <dbReference type="Proteomes" id="UP000319257"/>
    </source>
</evidence>
<accession>A0A507BMU5</accession>
<dbReference type="OrthoDB" id="191139at2759"/>
<protein>
    <recommendedName>
        <fullName evidence="6">NAD(P)-binding protein</fullName>
    </recommendedName>
</protein>
<gene>
    <name evidence="4" type="ORF">E0L32_011508</name>
</gene>
<dbReference type="GeneID" id="41978955"/>
<dbReference type="Proteomes" id="UP000319257">
    <property type="component" value="Unassembled WGS sequence"/>
</dbReference>
<evidence type="ECO:0008006" key="6">
    <source>
        <dbReference type="Google" id="ProtNLM"/>
    </source>
</evidence>
<dbReference type="Gene3D" id="3.40.50.720">
    <property type="entry name" value="NAD(P)-binding Rossmann-like Domain"/>
    <property type="match status" value="1"/>
</dbReference>
<dbReference type="Pfam" id="PF00106">
    <property type="entry name" value="adh_short"/>
    <property type="match status" value="1"/>
</dbReference>
<keyword evidence="3" id="KW-0560">Oxidoreductase</keyword>
<dbReference type="RefSeq" id="XP_031000540.1">
    <property type="nucleotide sequence ID" value="XM_031134245.1"/>
</dbReference>
<dbReference type="PANTHER" id="PTHR24320">
    <property type="entry name" value="RETINOL DEHYDROGENASE"/>
    <property type="match status" value="1"/>
</dbReference>
<dbReference type="SUPFAM" id="SSF51735">
    <property type="entry name" value="NAD(P)-binding Rossmann-fold domains"/>
    <property type="match status" value="1"/>
</dbReference>